<dbReference type="InterPro" id="IPR042047">
    <property type="entry name" value="SleB_dom1"/>
</dbReference>
<evidence type="ECO:0000313" key="3">
    <source>
        <dbReference type="EMBL" id="MFC3267192.1"/>
    </source>
</evidence>
<dbReference type="RefSeq" id="WP_376868975.1">
    <property type="nucleotide sequence ID" value="NZ_JBHRUV010000093.1"/>
</dbReference>
<evidence type="ECO:0000313" key="4">
    <source>
        <dbReference type="Proteomes" id="UP001595536"/>
    </source>
</evidence>
<dbReference type="Proteomes" id="UP001595536">
    <property type="component" value="Unassembled WGS sequence"/>
</dbReference>
<feature type="region of interest" description="Disordered" evidence="1">
    <location>
        <begin position="104"/>
        <end position="167"/>
    </location>
</feature>
<dbReference type="EMBL" id="JBHRUV010000093">
    <property type="protein sequence ID" value="MFC3267192.1"/>
    <property type="molecule type" value="Genomic_DNA"/>
</dbReference>
<evidence type="ECO:0000259" key="2">
    <source>
        <dbReference type="Pfam" id="PF07486"/>
    </source>
</evidence>
<feature type="region of interest" description="Disordered" evidence="1">
    <location>
        <begin position="25"/>
        <end position="52"/>
    </location>
</feature>
<sequence length="358" mass="38419">MAALAAPAEAPAGDVIRPRAALKRELTRGPAPRFPEAQRARKGPPLRPQASLSRAALDAAALRARTAASALLFSRNERLLPGTVLMEGAVEIPDLDEIRRFEAADDDDGATARQTTESSPAADATDLTGAAAAEPETAEPGRLSGAARRAARLWRKPADARDGGTPSVPRAMALASATPAPPEAVPVEVAAAPVIPGRGDSGAAFARARHGRPDYASLISPDRLEREQRCLAEAVYFEARSEPPAGQAAVAQVVLNRVKSGLYPRSICGVVYQNRHRYLGCQFTFACEGKRLVPTETAAWSQAVRIAREVYSGQLYLASVGEATHYHANYVRPRWARKLKKNDVIGRHIFYQLRPGQT</sequence>
<organism evidence="3 4">
    <name type="scientific">Camelimonas abortus</name>
    <dbReference type="NCBI Taxonomy" id="1017184"/>
    <lineage>
        <taxon>Bacteria</taxon>
        <taxon>Pseudomonadati</taxon>
        <taxon>Pseudomonadota</taxon>
        <taxon>Alphaproteobacteria</taxon>
        <taxon>Hyphomicrobiales</taxon>
        <taxon>Chelatococcaceae</taxon>
        <taxon>Camelimonas</taxon>
    </lineage>
</organism>
<feature type="domain" description="Cell wall hydrolase SleB" evidence="2">
    <location>
        <begin position="241"/>
        <end position="351"/>
    </location>
</feature>
<feature type="compositionally biased region" description="Low complexity" evidence="1">
    <location>
        <begin position="121"/>
        <end position="141"/>
    </location>
</feature>
<evidence type="ECO:0000256" key="1">
    <source>
        <dbReference type="SAM" id="MobiDB-lite"/>
    </source>
</evidence>
<feature type="region of interest" description="Disordered" evidence="1">
    <location>
        <begin position="1"/>
        <end position="20"/>
    </location>
</feature>
<dbReference type="Pfam" id="PF07486">
    <property type="entry name" value="Hydrolase_2"/>
    <property type="match status" value="1"/>
</dbReference>
<accession>A0ABV7LI00</accession>
<reference evidence="4" key="1">
    <citation type="journal article" date="2019" name="Int. J. Syst. Evol. Microbiol.">
        <title>The Global Catalogue of Microorganisms (GCM) 10K type strain sequencing project: providing services to taxonomists for standard genome sequencing and annotation.</title>
        <authorList>
            <consortium name="The Broad Institute Genomics Platform"/>
            <consortium name="The Broad Institute Genome Sequencing Center for Infectious Disease"/>
            <person name="Wu L."/>
            <person name="Ma J."/>
        </authorList>
    </citation>
    <scope>NUCLEOTIDE SEQUENCE [LARGE SCALE GENOMIC DNA]</scope>
    <source>
        <strain evidence="4">CCM 7941</strain>
    </source>
</reference>
<dbReference type="GO" id="GO:0016787">
    <property type="term" value="F:hydrolase activity"/>
    <property type="evidence" value="ECO:0007669"/>
    <property type="project" value="UniProtKB-KW"/>
</dbReference>
<feature type="compositionally biased region" description="Low complexity" evidence="1">
    <location>
        <begin position="1"/>
        <end position="12"/>
    </location>
</feature>
<dbReference type="InterPro" id="IPR011105">
    <property type="entry name" value="Cell_wall_hydrolase_SleB"/>
</dbReference>
<protein>
    <submittedName>
        <fullName evidence="3">Cell wall hydrolase</fullName>
    </submittedName>
</protein>
<name>A0ABV7LI00_9HYPH</name>
<dbReference type="Gene3D" id="1.10.10.2520">
    <property type="entry name" value="Cell wall hydrolase SleB, domain 1"/>
    <property type="match status" value="1"/>
</dbReference>
<keyword evidence="3" id="KW-0378">Hydrolase</keyword>
<gene>
    <name evidence="3" type="ORF">ACFOEX_12650</name>
</gene>
<comment type="caution">
    <text evidence="3">The sequence shown here is derived from an EMBL/GenBank/DDBJ whole genome shotgun (WGS) entry which is preliminary data.</text>
</comment>
<keyword evidence="4" id="KW-1185">Reference proteome</keyword>
<proteinExistence type="predicted"/>